<sequence>MTALEWMFLDWLGKYAIGCVALLTVLHLTARRWRKRRRRRMATGDAAPSSAGFRRMASATRGRRPSGVA</sequence>
<keyword evidence="2" id="KW-0812">Transmembrane</keyword>
<keyword evidence="2" id="KW-1133">Transmembrane helix</keyword>
<evidence type="ECO:0000313" key="3">
    <source>
        <dbReference type="EMBL" id="HEN16087.1"/>
    </source>
</evidence>
<name>A0A7C2K1P2_9PLAN</name>
<feature type="region of interest" description="Disordered" evidence="1">
    <location>
        <begin position="34"/>
        <end position="69"/>
    </location>
</feature>
<evidence type="ECO:0000256" key="2">
    <source>
        <dbReference type="SAM" id="Phobius"/>
    </source>
</evidence>
<dbReference type="EMBL" id="DSOK01000321">
    <property type="protein sequence ID" value="HEN16087.1"/>
    <property type="molecule type" value="Genomic_DNA"/>
</dbReference>
<feature type="transmembrane region" description="Helical" evidence="2">
    <location>
        <begin position="12"/>
        <end position="30"/>
    </location>
</feature>
<gene>
    <name evidence="3" type="ORF">ENQ76_11550</name>
</gene>
<comment type="caution">
    <text evidence="3">The sequence shown here is derived from an EMBL/GenBank/DDBJ whole genome shotgun (WGS) entry which is preliminary data.</text>
</comment>
<reference evidence="3" key="1">
    <citation type="journal article" date="2020" name="mSystems">
        <title>Genome- and Community-Level Interaction Insights into Carbon Utilization and Element Cycling Functions of Hydrothermarchaeota in Hydrothermal Sediment.</title>
        <authorList>
            <person name="Zhou Z."/>
            <person name="Liu Y."/>
            <person name="Xu W."/>
            <person name="Pan J."/>
            <person name="Luo Z.H."/>
            <person name="Li M."/>
        </authorList>
    </citation>
    <scope>NUCLEOTIDE SEQUENCE [LARGE SCALE GENOMIC DNA]</scope>
    <source>
        <strain evidence="3">SpSt-339</strain>
    </source>
</reference>
<keyword evidence="2" id="KW-0472">Membrane</keyword>
<evidence type="ECO:0000256" key="1">
    <source>
        <dbReference type="SAM" id="MobiDB-lite"/>
    </source>
</evidence>
<dbReference type="AlphaFoldDB" id="A0A7C2K1P2"/>
<accession>A0A7C2K1P2</accession>
<proteinExistence type="predicted"/>
<organism evidence="3">
    <name type="scientific">Schlesneria paludicola</name>
    <dbReference type="NCBI Taxonomy" id="360056"/>
    <lineage>
        <taxon>Bacteria</taxon>
        <taxon>Pseudomonadati</taxon>
        <taxon>Planctomycetota</taxon>
        <taxon>Planctomycetia</taxon>
        <taxon>Planctomycetales</taxon>
        <taxon>Planctomycetaceae</taxon>
        <taxon>Schlesneria</taxon>
    </lineage>
</organism>
<protein>
    <submittedName>
        <fullName evidence="3">Uncharacterized protein</fullName>
    </submittedName>
</protein>